<protein>
    <submittedName>
        <fullName evidence="1">Uncharacterized protein</fullName>
    </submittedName>
</protein>
<dbReference type="Proteomes" id="UP000377595">
    <property type="component" value="Unassembled WGS sequence"/>
</dbReference>
<dbReference type="RefSeq" id="WP_155343333.1">
    <property type="nucleotide sequence ID" value="NZ_BAAAHM010000017.1"/>
</dbReference>
<sequence>MGIIKDAKLDALRKEAERALQEGRWVFAPRLNTPATQHNFSGSISGWAEMIEMIESLGWGMAHWSVSTDPKGRPEAYPLFRRRA</sequence>
<reference evidence="1 2" key="1">
    <citation type="submission" date="2019-10" db="EMBL/GenBank/DDBJ databases">
        <title>Whole genome shotgun sequence of Acrocarpospora pleiomorpha NBRC 16267.</title>
        <authorList>
            <person name="Ichikawa N."/>
            <person name="Kimura A."/>
            <person name="Kitahashi Y."/>
            <person name="Komaki H."/>
            <person name="Oguchi A."/>
        </authorList>
    </citation>
    <scope>NUCLEOTIDE SEQUENCE [LARGE SCALE GENOMIC DNA]</scope>
    <source>
        <strain evidence="1 2">NBRC 16267</strain>
    </source>
</reference>
<dbReference type="AlphaFoldDB" id="A0A5M3XGU4"/>
<proteinExistence type="predicted"/>
<gene>
    <name evidence="1" type="ORF">Aple_010880</name>
</gene>
<evidence type="ECO:0000313" key="1">
    <source>
        <dbReference type="EMBL" id="GES18193.1"/>
    </source>
</evidence>
<keyword evidence="2" id="KW-1185">Reference proteome</keyword>
<name>A0A5M3XGU4_9ACTN</name>
<accession>A0A5M3XGU4</accession>
<organism evidence="1 2">
    <name type="scientific">Acrocarpospora pleiomorpha</name>
    <dbReference type="NCBI Taxonomy" id="90975"/>
    <lineage>
        <taxon>Bacteria</taxon>
        <taxon>Bacillati</taxon>
        <taxon>Actinomycetota</taxon>
        <taxon>Actinomycetes</taxon>
        <taxon>Streptosporangiales</taxon>
        <taxon>Streptosporangiaceae</taxon>
        <taxon>Acrocarpospora</taxon>
    </lineage>
</organism>
<dbReference type="EMBL" id="BLAF01000006">
    <property type="protein sequence ID" value="GES18193.1"/>
    <property type="molecule type" value="Genomic_DNA"/>
</dbReference>
<comment type="caution">
    <text evidence="1">The sequence shown here is derived from an EMBL/GenBank/DDBJ whole genome shotgun (WGS) entry which is preliminary data.</text>
</comment>
<evidence type="ECO:0000313" key="2">
    <source>
        <dbReference type="Proteomes" id="UP000377595"/>
    </source>
</evidence>
<dbReference type="OrthoDB" id="3695711at2"/>